<evidence type="ECO:0000313" key="4">
    <source>
        <dbReference type="EMBL" id="OAF66572.1"/>
    </source>
</evidence>
<feature type="compositionally biased region" description="Basic and acidic residues" evidence="1">
    <location>
        <begin position="112"/>
        <end position="127"/>
    </location>
</feature>
<name>A0A177AYI3_9BILA</name>
<evidence type="ECO:0000313" key="5">
    <source>
        <dbReference type="Proteomes" id="UP000078046"/>
    </source>
</evidence>
<accession>A0A177AYI3</accession>
<organism evidence="4 5">
    <name type="scientific">Intoshia linei</name>
    <dbReference type="NCBI Taxonomy" id="1819745"/>
    <lineage>
        <taxon>Eukaryota</taxon>
        <taxon>Metazoa</taxon>
        <taxon>Spiralia</taxon>
        <taxon>Lophotrochozoa</taxon>
        <taxon>Mesozoa</taxon>
        <taxon>Orthonectida</taxon>
        <taxon>Rhopaluridae</taxon>
        <taxon>Intoshia</taxon>
    </lineage>
</organism>
<protein>
    <submittedName>
        <fullName evidence="4">Uncharacterized protein</fullName>
    </submittedName>
</protein>
<feature type="transmembrane region" description="Helical" evidence="2">
    <location>
        <begin position="163"/>
        <end position="186"/>
    </location>
</feature>
<keyword evidence="3" id="KW-0732">Signal</keyword>
<feature type="region of interest" description="Disordered" evidence="1">
    <location>
        <begin position="93"/>
        <end position="137"/>
    </location>
</feature>
<evidence type="ECO:0000256" key="3">
    <source>
        <dbReference type="SAM" id="SignalP"/>
    </source>
</evidence>
<gene>
    <name evidence="4" type="ORF">A3Q56_05693</name>
</gene>
<keyword evidence="2" id="KW-0812">Transmembrane</keyword>
<evidence type="ECO:0000256" key="2">
    <source>
        <dbReference type="SAM" id="Phobius"/>
    </source>
</evidence>
<sequence>MNHFKVLFIFTIFFNFRAQLSDESKTVNKIADTILNVNNINRLMSVFSESLVIIRDFLTEVKYQSYQVPENMIGNEKMMDIYIYYQSNGTKTETKNEQDTKKDNNNEENNNIDDKTGEKEYKKKVGDTPKPNINESSNIKNIIETPKKPKFTLFIDKIWKFKIYISLGLVAVIVISIIVAISVKVAKNKKLTKPNRLNSDENSLISDM</sequence>
<feature type="compositionally biased region" description="Basic and acidic residues" evidence="1">
    <location>
        <begin position="93"/>
        <end position="105"/>
    </location>
</feature>
<dbReference type="AlphaFoldDB" id="A0A177AYI3"/>
<keyword evidence="2" id="KW-0472">Membrane</keyword>
<feature type="chain" id="PRO_5008056759" evidence="3">
    <location>
        <begin position="19"/>
        <end position="208"/>
    </location>
</feature>
<comment type="caution">
    <text evidence="4">The sequence shown here is derived from an EMBL/GenBank/DDBJ whole genome shotgun (WGS) entry which is preliminary data.</text>
</comment>
<reference evidence="4 5" key="1">
    <citation type="submission" date="2016-04" db="EMBL/GenBank/DDBJ databases">
        <title>The genome of Intoshia linei affirms orthonectids as highly simplified spiralians.</title>
        <authorList>
            <person name="Mikhailov K.V."/>
            <person name="Slusarev G.S."/>
            <person name="Nikitin M.A."/>
            <person name="Logacheva M.D."/>
            <person name="Penin A."/>
            <person name="Aleoshin V."/>
            <person name="Panchin Y.V."/>
        </authorList>
    </citation>
    <scope>NUCLEOTIDE SEQUENCE [LARGE SCALE GENOMIC DNA]</scope>
    <source>
        <strain evidence="4">Intl2013</strain>
        <tissue evidence="4">Whole animal</tissue>
    </source>
</reference>
<feature type="signal peptide" evidence="3">
    <location>
        <begin position="1"/>
        <end position="18"/>
    </location>
</feature>
<keyword evidence="5" id="KW-1185">Reference proteome</keyword>
<proteinExistence type="predicted"/>
<evidence type="ECO:0000256" key="1">
    <source>
        <dbReference type="SAM" id="MobiDB-lite"/>
    </source>
</evidence>
<dbReference type="Proteomes" id="UP000078046">
    <property type="component" value="Unassembled WGS sequence"/>
</dbReference>
<keyword evidence="2" id="KW-1133">Transmembrane helix</keyword>
<dbReference type="EMBL" id="LWCA01000891">
    <property type="protein sequence ID" value="OAF66572.1"/>
    <property type="molecule type" value="Genomic_DNA"/>
</dbReference>